<dbReference type="Proteomes" id="UP000030678">
    <property type="component" value="Unassembled WGS sequence"/>
</dbReference>
<reference evidence="2 3" key="1">
    <citation type="submission" date="2013-03" db="EMBL/GenBank/DDBJ databases">
        <title>The Genome Sequence of Cladophialophora carrionii CBS 160.54.</title>
        <authorList>
            <consortium name="The Broad Institute Genomics Platform"/>
            <person name="Cuomo C."/>
            <person name="de Hoog S."/>
            <person name="Gorbushina A."/>
            <person name="Walker B."/>
            <person name="Young S.K."/>
            <person name="Zeng Q."/>
            <person name="Gargeya S."/>
            <person name="Fitzgerald M."/>
            <person name="Haas B."/>
            <person name="Abouelleil A."/>
            <person name="Allen A.W."/>
            <person name="Alvarado L."/>
            <person name="Arachchi H.M."/>
            <person name="Berlin A.M."/>
            <person name="Chapman S.B."/>
            <person name="Gainer-Dewar J."/>
            <person name="Goldberg J."/>
            <person name="Griggs A."/>
            <person name="Gujja S."/>
            <person name="Hansen M."/>
            <person name="Howarth C."/>
            <person name="Imamovic A."/>
            <person name="Ireland A."/>
            <person name="Larimer J."/>
            <person name="McCowan C."/>
            <person name="Murphy C."/>
            <person name="Pearson M."/>
            <person name="Poon T.W."/>
            <person name="Priest M."/>
            <person name="Roberts A."/>
            <person name="Saif S."/>
            <person name="Shea T."/>
            <person name="Sisk P."/>
            <person name="Sykes S."/>
            <person name="Wortman J."/>
            <person name="Nusbaum C."/>
            <person name="Birren B."/>
        </authorList>
    </citation>
    <scope>NUCLEOTIDE SEQUENCE [LARGE SCALE GENOMIC DNA]</scope>
    <source>
        <strain evidence="2 3">CBS 160.54</strain>
    </source>
</reference>
<proteinExistence type="predicted"/>
<protein>
    <submittedName>
        <fullName evidence="2">Uncharacterized protein</fullName>
    </submittedName>
</protein>
<dbReference type="HOGENOM" id="CLU_150138_0_0_1"/>
<dbReference type="RefSeq" id="XP_008728979.1">
    <property type="nucleotide sequence ID" value="XM_008730757.1"/>
</dbReference>
<gene>
    <name evidence="2" type="ORF">G647_06436</name>
</gene>
<evidence type="ECO:0000256" key="1">
    <source>
        <dbReference type="SAM" id="MobiDB-lite"/>
    </source>
</evidence>
<evidence type="ECO:0000313" key="2">
    <source>
        <dbReference type="EMBL" id="ETI22362.1"/>
    </source>
</evidence>
<dbReference type="AlphaFoldDB" id="V9D8T4"/>
<dbReference type="GeneID" id="19984929"/>
<feature type="region of interest" description="Disordered" evidence="1">
    <location>
        <begin position="1"/>
        <end position="49"/>
    </location>
</feature>
<dbReference type="OrthoDB" id="5278621at2759"/>
<dbReference type="EMBL" id="KB822706">
    <property type="protein sequence ID" value="ETI22362.1"/>
    <property type="molecule type" value="Genomic_DNA"/>
</dbReference>
<sequence length="134" mass="13336">MDGDHTGKNLDAGANAATKAQDLTEGIHEGAAQGAAAGAKTTGQGTSMFSKDGAVGHQFTGAGQFGRSADSAMVNRQAGMRELTNNPTYTGAIGGAGNKVGGPLAEDGMIGKNFTPSGAIGGSIQKMAEKNEQH</sequence>
<name>V9D8T4_9EURO</name>
<evidence type="ECO:0000313" key="3">
    <source>
        <dbReference type="Proteomes" id="UP000030678"/>
    </source>
</evidence>
<accession>V9D8T4</accession>
<feature type="compositionally biased region" description="Low complexity" evidence="1">
    <location>
        <begin position="30"/>
        <end position="46"/>
    </location>
</feature>
<dbReference type="VEuPathDB" id="FungiDB:G647_06436"/>
<organism evidence="2 3">
    <name type="scientific">Cladophialophora carrionii CBS 160.54</name>
    <dbReference type="NCBI Taxonomy" id="1279043"/>
    <lineage>
        <taxon>Eukaryota</taxon>
        <taxon>Fungi</taxon>
        <taxon>Dikarya</taxon>
        <taxon>Ascomycota</taxon>
        <taxon>Pezizomycotina</taxon>
        <taxon>Eurotiomycetes</taxon>
        <taxon>Chaetothyriomycetidae</taxon>
        <taxon>Chaetothyriales</taxon>
        <taxon>Herpotrichiellaceae</taxon>
        <taxon>Cladophialophora</taxon>
    </lineage>
</organism>